<dbReference type="Proteomes" id="UP000237632">
    <property type="component" value="Unassembled WGS sequence"/>
</dbReference>
<organism evidence="1 2">
    <name type="scientific">Burkholderia vietnamiensis</name>
    <dbReference type="NCBI Taxonomy" id="60552"/>
    <lineage>
        <taxon>Bacteria</taxon>
        <taxon>Pseudomonadati</taxon>
        <taxon>Pseudomonadota</taxon>
        <taxon>Betaproteobacteria</taxon>
        <taxon>Burkholderiales</taxon>
        <taxon>Burkholderiaceae</taxon>
        <taxon>Burkholderia</taxon>
        <taxon>Burkholderia cepacia complex</taxon>
    </lineage>
</organism>
<sequence length="486" mass="49070">MQSSQTPTLVPLAFAANGTKNTIPEASQIGITPGAASLNDGFPPLTFTPISAGGVPPSGADFNGVLNLITQSIRWGHAGGRYAFSSTFAADANVGGYPAGAVLMSADQQGSWLSLNDNNTDNPDTGPGTKWVPSHAYGITAITGLASSNVTLTPAQAMKSKITLAGTLTANVQIILPTWTRDWTVVNNTTGAFTVTAKTASGTGVTLAAGQQRITGDGTNIMQPAESVAAATQSQQAVQMGQLTGAIGARSNLKASCAANATTITFTADQLVLGTALNGLQYLLSSFNKTLNLATTGAGGMDTGTATAGGWLAVYAIYNPTTATSALLGTMETTAAATSVYSGANMPAGYTASALLAVIPVSSTVGQLKAVGVIGRRVNVPRILTFNTSSTTSTSTSIPLAGAVPKAAIRVSGNIVVGSTSSSQIGMALDSDNVSALGDQNVSVSNSVSATGNFALDILTTQTIYYVNQNSTGTPTFSLNVSAYEI</sequence>
<comment type="caution">
    <text evidence="1">The sequence shown here is derived from an EMBL/GenBank/DDBJ whole genome shotgun (WGS) entry which is preliminary data.</text>
</comment>
<protein>
    <submittedName>
        <fullName evidence="1">Uncharacterized protein</fullName>
    </submittedName>
</protein>
<dbReference type="RefSeq" id="WP_105856540.1">
    <property type="nucleotide sequence ID" value="NZ_PVHK01000067.1"/>
</dbReference>
<evidence type="ECO:0000313" key="1">
    <source>
        <dbReference type="EMBL" id="PRH42430.1"/>
    </source>
</evidence>
<gene>
    <name evidence="1" type="ORF">C6T65_10325</name>
</gene>
<dbReference type="AlphaFoldDB" id="A0AA44Y4F6"/>
<evidence type="ECO:0000313" key="2">
    <source>
        <dbReference type="Proteomes" id="UP000237632"/>
    </source>
</evidence>
<dbReference type="EMBL" id="PVHK01000067">
    <property type="protein sequence ID" value="PRH42430.1"/>
    <property type="molecule type" value="Genomic_DNA"/>
</dbReference>
<proteinExistence type="predicted"/>
<name>A0AA44Y4F6_BURVI</name>
<accession>A0AA44Y4F6</accession>
<reference evidence="1 2" key="1">
    <citation type="submission" date="2018-03" db="EMBL/GenBank/DDBJ databases">
        <authorList>
            <person name="Nguyen K."/>
            <person name="Fouts D."/>
            <person name="Sutton G."/>
        </authorList>
    </citation>
    <scope>NUCLEOTIDE SEQUENCE [LARGE SCALE GENOMIC DNA]</scope>
    <source>
        <strain evidence="1 2">AU3578</strain>
    </source>
</reference>